<evidence type="ECO:0000259" key="2">
    <source>
        <dbReference type="Pfam" id="PF25954"/>
    </source>
</evidence>
<proteinExistence type="inferred from homology"/>
<feature type="domain" description="CusB-like beta-barrel" evidence="2">
    <location>
        <begin position="200"/>
        <end position="270"/>
    </location>
</feature>
<evidence type="ECO:0000313" key="4">
    <source>
        <dbReference type="Proteomes" id="UP000509458"/>
    </source>
</evidence>
<dbReference type="Proteomes" id="UP000509458">
    <property type="component" value="Chromosome"/>
</dbReference>
<dbReference type="InterPro" id="IPR058792">
    <property type="entry name" value="Beta-barrel_RND_2"/>
</dbReference>
<reference evidence="3 4" key="1">
    <citation type="submission" date="2020-06" db="EMBL/GenBank/DDBJ databases">
        <authorList>
            <person name="Duchaud E."/>
        </authorList>
    </citation>
    <scope>NUCLEOTIDE SEQUENCE [LARGE SCALE GENOMIC DNA]</scope>
    <source>
        <strain evidence="3">Alteromonas fortis</strain>
    </source>
</reference>
<dbReference type="SUPFAM" id="SSF111369">
    <property type="entry name" value="HlyD-like secretion proteins"/>
    <property type="match status" value="1"/>
</dbReference>
<dbReference type="Gene3D" id="1.10.287.470">
    <property type="entry name" value="Helix hairpin bin"/>
    <property type="match status" value="1"/>
</dbReference>
<evidence type="ECO:0000313" key="3">
    <source>
        <dbReference type="EMBL" id="CAB9495197.1"/>
    </source>
</evidence>
<dbReference type="PANTHER" id="PTHR30469:SF15">
    <property type="entry name" value="HLYD FAMILY OF SECRETION PROTEINS"/>
    <property type="match status" value="1"/>
</dbReference>
<evidence type="ECO:0000256" key="1">
    <source>
        <dbReference type="ARBA" id="ARBA00009477"/>
    </source>
</evidence>
<dbReference type="GO" id="GO:1990281">
    <property type="term" value="C:efflux pump complex"/>
    <property type="evidence" value="ECO:0007669"/>
    <property type="project" value="TreeGrafter"/>
</dbReference>
<accession>A0A6T9Y4P4</accession>
<dbReference type="NCBIfam" id="TIGR01730">
    <property type="entry name" value="RND_mfp"/>
    <property type="match status" value="1"/>
</dbReference>
<protein>
    <recommendedName>
        <fullName evidence="2">CusB-like beta-barrel domain-containing protein</fullName>
    </recommendedName>
</protein>
<dbReference type="Gene3D" id="2.40.30.170">
    <property type="match status" value="1"/>
</dbReference>
<name>A0A6T9Y4P4_ALTMA</name>
<dbReference type="Pfam" id="PF25954">
    <property type="entry name" value="Beta-barrel_RND_2"/>
    <property type="match status" value="1"/>
</dbReference>
<dbReference type="GO" id="GO:0015562">
    <property type="term" value="F:efflux transmembrane transporter activity"/>
    <property type="evidence" value="ECO:0007669"/>
    <property type="project" value="TreeGrafter"/>
</dbReference>
<dbReference type="PANTHER" id="PTHR30469">
    <property type="entry name" value="MULTIDRUG RESISTANCE PROTEIN MDTA"/>
    <property type="match status" value="1"/>
</dbReference>
<organism evidence="3 4">
    <name type="scientific">Alteromonas macleodii</name>
    <name type="common">Pseudoalteromonas macleodii</name>
    <dbReference type="NCBI Taxonomy" id="28108"/>
    <lineage>
        <taxon>Bacteria</taxon>
        <taxon>Pseudomonadati</taxon>
        <taxon>Pseudomonadota</taxon>
        <taxon>Gammaproteobacteria</taxon>
        <taxon>Alteromonadales</taxon>
        <taxon>Alteromonadaceae</taxon>
        <taxon>Alteromonas/Salinimonas group</taxon>
        <taxon>Alteromonas</taxon>
    </lineage>
</organism>
<dbReference type="EMBL" id="LR812090">
    <property type="protein sequence ID" value="CAB9495197.1"/>
    <property type="molecule type" value="Genomic_DNA"/>
</dbReference>
<gene>
    <name evidence="3" type="ORF">ALFOR1_40596</name>
</gene>
<dbReference type="InterPro" id="IPR006143">
    <property type="entry name" value="RND_pump_MFP"/>
</dbReference>
<comment type="similarity">
    <text evidence="1">Belongs to the membrane fusion protein (MFP) (TC 8.A.1) family.</text>
</comment>
<dbReference type="RefSeq" id="WP_179984448.1">
    <property type="nucleotide sequence ID" value="NZ_LR812090.1"/>
</dbReference>
<dbReference type="AlphaFoldDB" id="A0A6T9Y4P4"/>
<dbReference type="Gene3D" id="2.40.50.100">
    <property type="match status" value="1"/>
</dbReference>
<sequence length="352" mass="39859">MKWANFYQQLFSYIAYISVVVGVTSSNSLYAEEVDKLRAVEIRPVVRGKSEKPIHSTGILIHNTRIRLAFNIGGLVEKIYVDKGDILQAGQLLARLDKREIVAKVNSRESALRTVESDWERDRNLFRQRLISESDYQHSKNRYETAVSDLNIAKFDQSLSTILAPHAGIVLERRIEENELVAAKQTIFIVSADQDGWLAQVQVPDYDVVKLNLGDEAKVSVGAYRGDIFTGKVSRISSQSDGNNGLFQVEVKIDEPIDSFRVGYLVSVDLFPQDENTYTYIDFDSLISVEDRKAIFFAYDEETQVVKRMKTAISFFTDDHIASLDNLQGVQHQVTRGASYLADGEKVLVRQY</sequence>